<organism evidence="1 2">
    <name type="scientific">Candidatus Gottesmanbacteria bacterium RIFCSPHIGHO2_01_FULL_42_12</name>
    <dbReference type="NCBI Taxonomy" id="1798377"/>
    <lineage>
        <taxon>Bacteria</taxon>
        <taxon>Candidatus Gottesmaniibacteriota</taxon>
    </lineage>
</organism>
<dbReference type="SUPFAM" id="SSF56784">
    <property type="entry name" value="HAD-like"/>
    <property type="match status" value="1"/>
</dbReference>
<reference evidence="1 2" key="1">
    <citation type="journal article" date="2016" name="Nat. Commun.">
        <title>Thousands of microbial genomes shed light on interconnected biogeochemical processes in an aquifer system.</title>
        <authorList>
            <person name="Anantharaman K."/>
            <person name="Brown C.T."/>
            <person name="Hug L.A."/>
            <person name="Sharon I."/>
            <person name="Castelle C.J."/>
            <person name="Probst A.J."/>
            <person name="Thomas B.C."/>
            <person name="Singh A."/>
            <person name="Wilkins M.J."/>
            <person name="Karaoz U."/>
            <person name="Brodie E.L."/>
            <person name="Williams K.H."/>
            <person name="Hubbard S.S."/>
            <person name="Banfield J.F."/>
        </authorList>
    </citation>
    <scope>NUCLEOTIDE SEQUENCE [LARGE SCALE GENOMIC DNA]</scope>
</reference>
<dbReference type="InterPro" id="IPR036412">
    <property type="entry name" value="HAD-like_sf"/>
</dbReference>
<protein>
    <submittedName>
        <fullName evidence="1">Uncharacterized protein</fullName>
    </submittedName>
</protein>
<dbReference type="GO" id="GO:0005829">
    <property type="term" value="C:cytosol"/>
    <property type="evidence" value="ECO:0007669"/>
    <property type="project" value="TreeGrafter"/>
</dbReference>
<evidence type="ECO:0000313" key="2">
    <source>
        <dbReference type="Proteomes" id="UP000178681"/>
    </source>
</evidence>
<dbReference type="SFLD" id="SFLDS00003">
    <property type="entry name" value="Haloacid_Dehalogenase"/>
    <property type="match status" value="1"/>
</dbReference>
<dbReference type="Gene3D" id="1.10.150.240">
    <property type="entry name" value="Putative phosphatase, domain 2"/>
    <property type="match status" value="1"/>
</dbReference>
<dbReference type="Proteomes" id="UP000178681">
    <property type="component" value="Unassembled WGS sequence"/>
</dbReference>
<name>A0A1F5Z1B4_9BACT</name>
<dbReference type="STRING" id="1798377.A2872_04265"/>
<evidence type="ECO:0000313" key="1">
    <source>
        <dbReference type="EMBL" id="OGG06155.1"/>
    </source>
</evidence>
<dbReference type="CDD" id="cd07505">
    <property type="entry name" value="HAD_BPGM-like"/>
    <property type="match status" value="1"/>
</dbReference>
<dbReference type="InterPro" id="IPR023214">
    <property type="entry name" value="HAD_sf"/>
</dbReference>
<dbReference type="AlphaFoldDB" id="A0A1F5Z1B4"/>
<dbReference type="GO" id="GO:0008967">
    <property type="term" value="F:phosphoglycolate phosphatase activity"/>
    <property type="evidence" value="ECO:0007669"/>
    <property type="project" value="TreeGrafter"/>
</dbReference>
<dbReference type="PANTHER" id="PTHR43434:SF1">
    <property type="entry name" value="PHOSPHOGLYCOLATE PHOSPHATASE"/>
    <property type="match status" value="1"/>
</dbReference>
<gene>
    <name evidence="1" type="ORF">A2872_04265</name>
</gene>
<dbReference type="Pfam" id="PF00702">
    <property type="entry name" value="Hydrolase"/>
    <property type="match status" value="1"/>
</dbReference>
<proteinExistence type="predicted"/>
<accession>A0A1F5Z1B4</accession>
<dbReference type="PANTHER" id="PTHR43434">
    <property type="entry name" value="PHOSPHOGLYCOLATE PHOSPHATASE"/>
    <property type="match status" value="1"/>
</dbReference>
<dbReference type="SFLD" id="SFLDG01129">
    <property type="entry name" value="C1.5:_HAD__Beta-PGM__Phosphata"/>
    <property type="match status" value="1"/>
</dbReference>
<dbReference type="Gene3D" id="3.40.50.1000">
    <property type="entry name" value="HAD superfamily/HAD-like"/>
    <property type="match status" value="1"/>
</dbReference>
<dbReference type="EMBL" id="MFJG01000025">
    <property type="protein sequence ID" value="OGG06155.1"/>
    <property type="molecule type" value="Genomic_DNA"/>
</dbReference>
<dbReference type="InterPro" id="IPR023198">
    <property type="entry name" value="PGP-like_dom2"/>
</dbReference>
<dbReference type="GO" id="GO:0006281">
    <property type="term" value="P:DNA repair"/>
    <property type="evidence" value="ECO:0007669"/>
    <property type="project" value="TreeGrafter"/>
</dbReference>
<dbReference type="InterPro" id="IPR050155">
    <property type="entry name" value="HAD-like_hydrolase_sf"/>
</dbReference>
<comment type="caution">
    <text evidence="1">The sequence shown here is derived from an EMBL/GenBank/DDBJ whole genome shotgun (WGS) entry which is preliminary data.</text>
</comment>
<sequence length="255" mass="28946">MLDIKNIKGVIFDVDDTLLDNQPDSPLGGLHERSRLRALYKIGKTHGYPELLEVTPLENRNAFREAKSHTLDAAVWRILYTRGIVQTEDIDMENELLVTIVNLKDKLHEKVLRREGREVVGATNFVKKLGDRGLKNNMAIASTAVRRDINIFLEMTGLNIYFPEGRIISKEKVTHPKPHPEVFNLAFESLKLPDELRSSVLAFEDDPRGVASAKSAGLFTCAITTRYKKETFASFNIQPDLIADNYLEFEKFFGL</sequence>